<dbReference type="GO" id="GO:0005737">
    <property type="term" value="C:cytoplasm"/>
    <property type="evidence" value="ECO:0007669"/>
    <property type="project" value="TreeGrafter"/>
</dbReference>
<dbReference type="Pfam" id="PF00085">
    <property type="entry name" value="Thioredoxin"/>
    <property type="match status" value="1"/>
</dbReference>
<reference evidence="2" key="1">
    <citation type="journal article" date="2013" name="PLoS ONE">
        <title>Metagenomic insights into the carbohydrate-active enzymes carried by the microorganisms adhering to solid digesta in the rumen of cows.</title>
        <authorList>
            <person name="Wang L."/>
            <person name="Hatem A."/>
            <person name="Catalyurek U.V."/>
            <person name="Morrison M."/>
            <person name="Yu Z."/>
        </authorList>
    </citation>
    <scope>NUCLEOTIDE SEQUENCE</scope>
</reference>
<evidence type="ECO:0000313" key="2">
    <source>
        <dbReference type="EMBL" id="AHF25147.1"/>
    </source>
</evidence>
<dbReference type="AlphaFoldDB" id="W0FQN8"/>
<evidence type="ECO:0000259" key="1">
    <source>
        <dbReference type="PROSITE" id="PS51352"/>
    </source>
</evidence>
<dbReference type="InterPro" id="IPR036249">
    <property type="entry name" value="Thioredoxin-like_sf"/>
</dbReference>
<dbReference type="PROSITE" id="PS51352">
    <property type="entry name" value="THIOREDOXIN_2"/>
    <property type="match status" value="1"/>
</dbReference>
<dbReference type="GO" id="GO:0015035">
    <property type="term" value="F:protein-disulfide reductase activity"/>
    <property type="evidence" value="ECO:0007669"/>
    <property type="project" value="TreeGrafter"/>
</dbReference>
<organism evidence="2">
    <name type="scientific">uncultured bacterium Contig1772</name>
    <dbReference type="NCBI Taxonomy" id="1393512"/>
    <lineage>
        <taxon>Bacteria</taxon>
        <taxon>environmental samples</taxon>
    </lineage>
</organism>
<name>W0FQN8_9BACT</name>
<dbReference type="SUPFAM" id="SSF52833">
    <property type="entry name" value="Thioredoxin-like"/>
    <property type="match status" value="1"/>
</dbReference>
<proteinExistence type="predicted"/>
<protein>
    <submittedName>
        <fullName evidence="2">Thioredoxin</fullName>
    </submittedName>
</protein>
<dbReference type="EMBL" id="KC246821">
    <property type="protein sequence ID" value="AHF25147.1"/>
    <property type="molecule type" value="Genomic_DNA"/>
</dbReference>
<sequence>MIHEITDETFEAEVANSPVPCVIEFTAGWCTMCDAMAPTFEKLSETFGDEVKFCIVNIDEQKKLRIKFAVAAIPYIVYVANGMKTPLFDELVTADRLEERIRFVLGGGDAPTTRPL</sequence>
<dbReference type="PANTHER" id="PTHR45663">
    <property type="entry name" value="GEO12009P1"/>
    <property type="match status" value="1"/>
</dbReference>
<dbReference type="InterPro" id="IPR013766">
    <property type="entry name" value="Thioredoxin_domain"/>
</dbReference>
<dbReference type="Gene3D" id="3.40.30.10">
    <property type="entry name" value="Glutaredoxin"/>
    <property type="match status" value="1"/>
</dbReference>
<accession>W0FQN8</accession>
<feature type="domain" description="Thioredoxin" evidence="1">
    <location>
        <begin position="1"/>
        <end position="116"/>
    </location>
</feature>
<dbReference type="PANTHER" id="PTHR45663:SF11">
    <property type="entry name" value="GEO12009P1"/>
    <property type="match status" value="1"/>
</dbReference>
<dbReference type="CDD" id="cd02947">
    <property type="entry name" value="TRX_family"/>
    <property type="match status" value="1"/>
</dbReference>